<dbReference type="InterPro" id="IPR032820">
    <property type="entry name" value="ATPase_put"/>
</dbReference>
<reference evidence="3" key="1">
    <citation type="journal article" date="2019" name="Int. J. Syst. Evol. Microbiol.">
        <title>The Global Catalogue of Microorganisms (GCM) 10K type strain sequencing project: providing services to taxonomists for standard genome sequencing and annotation.</title>
        <authorList>
            <consortium name="The Broad Institute Genomics Platform"/>
            <consortium name="The Broad Institute Genome Sequencing Center for Infectious Disease"/>
            <person name="Wu L."/>
            <person name="Ma J."/>
        </authorList>
    </citation>
    <scope>NUCLEOTIDE SEQUENCE [LARGE SCALE GENOMIC DNA]</scope>
    <source>
        <strain evidence="3">KCTC 32141</strain>
    </source>
</reference>
<accession>A0ABW5WIB0</accession>
<sequence>MKHQSQNQDQNKGNQLNNYAKYSSIAIQMFAIIGIGTYAGVKLDEKFPNKHNLYTVVLSLTSVILAVVFVIRRIIANSKE</sequence>
<organism evidence="2 3">
    <name type="scientific">Lacinutrix iliipiscaria</name>
    <dbReference type="NCBI Taxonomy" id="1230532"/>
    <lineage>
        <taxon>Bacteria</taxon>
        <taxon>Pseudomonadati</taxon>
        <taxon>Bacteroidota</taxon>
        <taxon>Flavobacteriia</taxon>
        <taxon>Flavobacteriales</taxon>
        <taxon>Flavobacteriaceae</taxon>
        <taxon>Lacinutrix</taxon>
    </lineage>
</organism>
<dbReference type="RefSeq" id="WP_379897745.1">
    <property type="nucleotide sequence ID" value="NZ_JBHUOV010000001.1"/>
</dbReference>
<dbReference type="Pfam" id="PF09527">
    <property type="entry name" value="ATPase_gene1"/>
    <property type="match status" value="1"/>
</dbReference>
<dbReference type="EMBL" id="JBHUOV010000001">
    <property type="protein sequence ID" value="MFD2822478.1"/>
    <property type="molecule type" value="Genomic_DNA"/>
</dbReference>
<proteinExistence type="predicted"/>
<keyword evidence="1" id="KW-1133">Transmembrane helix</keyword>
<protein>
    <submittedName>
        <fullName evidence="2">AtpZ/AtpI family protein</fullName>
    </submittedName>
</protein>
<keyword evidence="1" id="KW-0472">Membrane</keyword>
<name>A0ABW5WIB0_9FLAO</name>
<evidence type="ECO:0000313" key="3">
    <source>
        <dbReference type="Proteomes" id="UP001597533"/>
    </source>
</evidence>
<feature type="transmembrane region" description="Helical" evidence="1">
    <location>
        <begin position="53"/>
        <end position="71"/>
    </location>
</feature>
<comment type="caution">
    <text evidence="2">The sequence shown here is derived from an EMBL/GenBank/DDBJ whole genome shotgun (WGS) entry which is preliminary data.</text>
</comment>
<keyword evidence="1" id="KW-0812">Transmembrane</keyword>
<evidence type="ECO:0000256" key="1">
    <source>
        <dbReference type="SAM" id="Phobius"/>
    </source>
</evidence>
<gene>
    <name evidence="2" type="ORF">ACFS5M_02280</name>
</gene>
<keyword evidence="3" id="KW-1185">Reference proteome</keyword>
<evidence type="ECO:0000313" key="2">
    <source>
        <dbReference type="EMBL" id="MFD2822478.1"/>
    </source>
</evidence>
<feature type="transmembrane region" description="Helical" evidence="1">
    <location>
        <begin position="20"/>
        <end position="41"/>
    </location>
</feature>
<dbReference type="Proteomes" id="UP001597533">
    <property type="component" value="Unassembled WGS sequence"/>
</dbReference>